<dbReference type="OrthoDB" id="329202at2157"/>
<sequence>MAPAGLFGVILAVAFLASLGLVGRSVPIWVDSTFAFGGIWFGFGLLSWASSIMLGRTIEGLQARMDLGTGWTETRSRRAMARVAAFGAGMMLGATGVGLFVL</sequence>
<organism evidence="2 4">
    <name type="scientific">Halodesulfurarchaeum formicicum</name>
    <dbReference type="NCBI Taxonomy" id="1873524"/>
    <lineage>
        <taxon>Archaea</taxon>
        <taxon>Methanobacteriati</taxon>
        <taxon>Methanobacteriota</taxon>
        <taxon>Stenosarchaea group</taxon>
        <taxon>Halobacteria</taxon>
        <taxon>Halobacteriales</taxon>
        <taxon>Halobacteriaceae</taxon>
        <taxon>Halodesulfurarchaeum</taxon>
    </lineage>
</organism>
<keyword evidence="5" id="KW-1185">Reference proteome</keyword>
<dbReference type="Proteomes" id="UP000185608">
    <property type="component" value="Chromosome"/>
</dbReference>
<accession>A0A1D8S1M9</accession>
<dbReference type="InterPro" id="IPR055692">
    <property type="entry name" value="DUF7268"/>
</dbReference>
<proteinExistence type="predicted"/>
<evidence type="ECO:0000313" key="3">
    <source>
        <dbReference type="EMBL" id="APE94526.1"/>
    </source>
</evidence>
<dbReference type="GeneID" id="30416578"/>
<dbReference type="AlphaFoldDB" id="A0A1D8S1M9"/>
<dbReference type="EMBL" id="CP016070">
    <property type="protein sequence ID" value="AOW79260.1"/>
    <property type="molecule type" value="Genomic_DNA"/>
</dbReference>
<evidence type="ECO:0000313" key="4">
    <source>
        <dbReference type="Proteomes" id="UP000185608"/>
    </source>
</evidence>
<protein>
    <submittedName>
        <fullName evidence="2">Uncharacterized protein</fullName>
    </submittedName>
</protein>
<accession>A0A1J1A8T0</accession>
<reference evidence="3" key="3">
    <citation type="journal article" date="2017" name="ISME J.">
        <title>Discovery of anaerobic lithoheterotrophic haloarchaea, ubiquitous in hypersaline habitats.</title>
        <authorList>
            <person name="Sorokin D.Y."/>
            <person name="Messina E."/>
            <person name="Smedile F."/>
            <person name="Roman P."/>
            <person name="Damste J.S.S."/>
            <person name="Ciordia S."/>
            <person name="Mena M.C."/>
            <person name="Ferrer M."/>
            <person name="Golyshin P.N."/>
            <person name="Kublanov I.V."/>
            <person name="Samarov N.I."/>
            <person name="Toshchakov S.V."/>
            <person name="La Cono V."/>
            <person name="Yakimov M.M."/>
        </authorList>
    </citation>
    <scope>NUCLEOTIDE SEQUENCE</scope>
    <source>
        <strain evidence="3">HSR6</strain>
    </source>
</reference>
<dbReference type="Pfam" id="PF23930">
    <property type="entry name" value="DUF7268"/>
    <property type="match status" value="1"/>
</dbReference>
<dbReference type="KEGG" id="hhsr:HSR6_0050"/>
<dbReference type="EMBL" id="CP016804">
    <property type="protein sequence ID" value="APE94526.1"/>
    <property type="molecule type" value="Genomic_DNA"/>
</dbReference>
<evidence type="ECO:0000313" key="5">
    <source>
        <dbReference type="Proteomes" id="UP000186165"/>
    </source>
</evidence>
<gene>
    <name evidence="3" type="ORF">HSR6_0050</name>
    <name evidence="2" type="ORF">HTSR_0050</name>
</gene>
<keyword evidence="1" id="KW-1133">Transmembrane helix</keyword>
<keyword evidence="1" id="KW-0812">Transmembrane</keyword>
<reference evidence="2 4" key="1">
    <citation type="submission" date="2016-06" db="EMBL/GenBank/DDBJ databases">
        <title>Discovery of anaerobic lithoheterotrophic haloarchaeon capable of sulfur respiration by hydrogen and formate.</title>
        <authorList>
            <person name="Sorokin D.Y."/>
            <person name="Kublanov I.V."/>
            <person name="Roman P."/>
            <person name="Sinninghe Damste J.S."/>
            <person name="Golyshin P.N."/>
            <person name="Rojo D."/>
            <person name="Ciordia S."/>
            <person name="Mena Md.C."/>
            <person name="Ferrer M."/>
            <person name="Smedile F."/>
            <person name="Messina E."/>
            <person name="La Cono V."/>
            <person name="Yakimov M.M."/>
        </authorList>
    </citation>
    <scope>NUCLEOTIDE SEQUENCE [LARGE SCALE GENOMIC DNA]</scope>
    <source>
        <strain evidence="2 4">HTSR1</strain>
    </source>
</reference>
<keyword evidence="1" id="KW-0472">Membrane</keyword>
<evidence type="ECO:0000313" key="2">
    <source>
        <dbReference type="EMBL" id="AOW79260.1"/>
    </source>
</evidence>
<dbReference type="KEGG" id="halh:HTSR_0050"/>
<dbReference type="STRING" id="1873524.HSR6_0050"/>
<feature type="transmembrane region" description="Helical" evidence="1">
    <location>
        <begin position="34"/>
        <end position="58"/>
    </location>
</feature>
<name>A0A1D8S1M9_9EURY</name>
<feature type="transmembrane region" description="Helical" evidence="1">
    <location>
        <begin position="79"/>
        <end position="101"/>
    </location>
</feature>
<dbReference type="RefSeq" id="WP_198400418.1">
    <property type="nucleotide sequence ID" value="NZ_CP016070.1"/>
</dbReference>
<dbReference type="Proteomes" id="UP000186165">
    <property type="component" value="Chromosome"/>
</dbReference>
<reference evidence="5" key="2">
    <citation type="submission" date="2016-08" db="EMBL/GenBank/DDBJ databases">
        <title>Discovery of first anaerobic lithoheterotrophic haloarchae widely represented in hypersaline habitats.</title>
        <authorList>
            <person name="Sorokin D.Y."/>
            <person name="Kublanov I.V."/>
            <person name="Roman P."/>
            <person name="Sinninghe Damste J.S."/>
            <person name="Golyshin P.N."/>
            <person name="Rojo D."/>
            <person name="Ciordia S."/>
            <person name="Mena Md.C."/>
            <person name="Ferrer M."/>
            <person name="Smedile F."/>
            <person name="Messina E."/>
            <person name="La Cono V."/>
            <person name="Yakimov M.M."/>
        </authorList>
    </citation>
    <scope>NUCLEOTIDE SEQUENCE [LARGE SCALE GENOMIC DNA]</scope>
    <source>
        <strain evidence="5">HSR6</strain>
    </source>
</reference>
<evidence type="ECO:0000256" key="1">
    <source>
        <dbReference type="SAM" id="Phobius"/>
    </source>
</evidence>